<keyword evidence="3" id="KW-0443">Lipid metabolism</keyword>
<comment type="subcellular location">
    <subcellularLocation>
        <location evidence="3">Cytoplasm</location>
    </subcellularLocation>
</comment>
<keyword evidence="1 3" id="KW-0596">Phosphopantetheine</keyword>
<evidence type="ECO:0000256" key="1">
    <source>
        <dbReference type="ARBA" id="ARBA00022450"/>
    </source>
</evidence>
<feature type="modified residue" description="O-(pantetheine 4'-phosphoryl)serine" evidence="3">
    <location>
        <position position="83"/>
    </location>
</feature>
<evidence type="ECO:0000256" key="2">
    <source>
        <dbReference type="ARBA" id="ARBA00022553"/>
    </source>
</evidence>
<evidence type="ECO:0000256" key="4">
    <source>
        <dbReference type="SAM" id="MobiDB-lite"/>
    </source>
</evidence>
<evidence type="ECO:0000256" key="3">
    <source>
        <dbReference type="HAMAP-Rule" id="MF_01217"/>
    </source>
</evidence>
<dbReference type="AlphaFoldDB" id="A0A7W9YDH2"/>
<keyword evidence="3" id="KW-0444">Lipid biosynthesis</keyword>
<dbReference type="InterPro" id="IPR036736">
    <property type="entry name" value="ACP-like_sf"/>
</dbReference>
<dbReference type="Gene3D" id="1.10.1200.10">
    <property type="entry name" value="ACP-like"/>
    <property type="match status" value="1"/>
</dbReference>
<keyword evidence="3" id="KW-0963">Cytoplasm</keyword>
<dbReference type="GO" id="GO:0009245">
    <property type="term" value="P:lipid A biosynthetic process"/>
    <property type="evidence" value="ECO:0007669"/>
    <property type="project" value="TreeGrafter"/>
</dbReference>
<dbReference type="PANTHER" id="PTHR20863">
    <property type="entry name" value="ACYL CARRIER PROTEIN"/>
    <property type="match status" value="1"/>
</dbReference>
<dbReference type="GO" id="GO:0000035">
    <property type="term" value="F:acyl binding"/>
    <property type="evidence" value="ECO:0007669"/>
    <property type="project" value="TreeGrafter"/>
</dbReference>
<dbReference type="InterPro" id="IPR009081">
    <property type="entry name" value="PP-bd_ACP"/>
</dbReference>
<accession>A0A7W9YDH2</accession>
<name>A0A7W9YDH2_9HYPH</name>
<evidence type="ECO:0000313" key="7">
    <source>
        <dbReference type="Proteomes" id="UP000547879"/>
    </source>
</evidence>
<dbReference type="GO" id="GO:0016020">
    <property type="term" value="C:membrane"/>
    <property type="evidence" value="ECO:0007669"/>
    <property type="project" value="GOC"/>
</dbReference>
<evidence type="ECO:0000313" key="6">
    <source>
        <dbReference type="EMBL" id="MBB6165908.1"/>
    </source>
</evidence>
<dbReference type="GO" id="GO:0005829">
    <property type="term" value="C:cytosol"/>
    <property type="evidence" value="ECO:0007669"/>
    <property type="project" value="TreeGrafter"/>
</dbReference>
<organism evidence="6 7">
    <name type="scientific">Rhizobium wenxiniae</name>
    <dbReference type="NCBI Taxonomy" id="1737357"/>
    <lineage>
        <taxon>Bacteria</taxon>
        <taxon>Pseudomonadati</taxon>
        <taxon>Pseudomonadota</taxon>
        <taxon>Alphaproteobacteria</taxon>
        <taxon>Hyphomicrobiales</taxon>
        <taxon>Rhizobiaceae</taxon>
        <taxon>Rhizobium/Agrobacterium group</taxon>
        <taxon>Rhizobium</taxon>
    </lineage>
</organism>
<dbReference type="SUPFAM" id="SSF47336">
    <property type="entry name" value="ACP-like"/>
    <property type="match status" value="1"/>
</dbReference>
<dbReference type="HAMAP" id="MF_01217">
    <property type="entry name" value="Acyl_carrier"/>
    <property type="match status" value="1"/>
</dbReference>
<keyword evidence="3" id="KW-0276">Fatty acid metabolism</keyword>
<comment type="caution">
    <text evidence="6">The sequence shown here is derived from an EMBL/GenBank/DDBJ whole genome shotgun (WGS) entry which is preliminary data.</text>
</comment>
<dbReference type="EMBL" id="JACHEG010000012">
    <property type="protein sequence ID" value="MBB6165908.1"/>
    <property type="molecule type" value="Genomic_DNA"/>
</dbReference>
<sequence length="127" mass="13835">MGGMHAVPAASQSITDDFANSTASHHNAKGDRTMQTRPHAGSLQNNSEDLVDRVKGIIATYLDLPLELLVDEASLLHDLGADSLEITEMMMVFEEEFSCTIDDNAADHLFTVGDIIRHLQNLADAQD</sequence>
<comment type="similarity">
    <text evidence="3">Belongs to the acyl carrier protein (ACP) family.</text>
</comment>
<comment type="PTM">
    <text evidence="3">4'-phosphopantetheine is transferred from CoA to a specific serine of apo-ACP by AcpS. This modification is essential for activity because fatty acids are bound in thioester linkage to the sulfhydryl of the prosthetic group.</text>
</comment>
<gene>
    <name evidence="3" type="primary">acpP</name>
    <name evidence="6" type="ORF">HNQ72_005758</name>
</gene>
<dbReference type="PROSITE" id="PS50075">
    <property type="entry name" value="CARRIER"/>
    <property type="match status" value="1"/>
</dbReference>
<dbReference type="GO" id="GO:0000036">
    <property type="term" value="F:acyl carrier activity"/>
    <property type="evidence" value="ECO:0007669"/>
    <property type="project" value="UniProtKB-UniRule"/>
</dbReference>
<dbReference type="PANTHER" id="PTHR20863:SF76">
    <property type="entry name" value="CARRIER DOMAIN-CONTAINING PROTEIN"/>
    <property type="match status" value="1"/>
</dbReference>
<keyword evidence="7" id="KW-1185">Reference proteome</keyword>
<evidence type="ECO:0000259" key="5">
    <source>
        <dbReference type="PROSITE" id="PS50075"/>
    </source>
</evidence>
<reference evidence="6 7" key="1">
    <citation type="submission" date="2020-08" db="EMBL/GenBank/DDBJ databases">
        <title>Genomic Encyclopedia of Type Strains, Phase IV (KMG-IV): sequencing the most valuable type-strain genomes for metagenomic binning, comparative biology and taxonomic classification.</title>
        <authorList>
            <person name="Goeker M."/>
        </authorList>
    </citation>
    <scope>NUCLEOTIDE SEQUENCE [LARGE SCALE GENOMIC DNA]</scope>
    <source>
        <strain evidence="6 7">DSM 100734</strain>
    </source>
</reference>
<dbReference type="InterPro" id="IPR003231">
    <property type="entry name" value="ACP"/>
</dbReference>
<dbReference type="Pfam" id="PF00550">
    <property type="entry name" value="PP-binding"/>
    <property type="match status" value="1"/>
</dbReference>
<comment type="function">
    <text evidence="3">Carrier of the growing fatty acid chain in fatty acid biosynthesis.</text>
</comment>
<keyword evidence="2 3" id="KW-0597">Phosphoprotein</keyword>
<feature type="domain" description="Carrier" evidence="5">
    <location>
        <begin position="48"/>
        <end position="123"/>
    </location>
</feature>
<dbReference type="Proteomes" id="UP000547879">
    <property type="component" value="Unassembled WGS sequence"/>
</dbReference>
<proteinExistence type="inferred from homology"/>
<comment type="pathway">
    <text evidence="3">Lipid metabolism; fatty acid biosynthesis.</text>
</comment>
<protein>
    <recommendedName>
        <fullName evidence="3">Acyl carrier protein</fullName>
        <shortName evidence="3">ACP</shortName>
    </recommendedName>
</protein>
<dbReference type="UniPathway" id="UPA00094"/>
<feature type="region of interest" description="Disordered" evidence="4">
    <location>
        <begin position="20"/>
        <end position="47"/>
    </location>
</feature>
<keyword evidence="3" id="KW-0275">Fatty acid biosynthesis</keyword>